<dbReference type="AlphaFoldDB" id="A0A099NSC0"/>
<dbReference type="SUPFAM" id="SSF52777">
    <property type="entry name" value="CoA-dependent acyltransferases"/>
    <property type="match status" value="1"/>
</dbReference>
<protein>
    <submittedName>
        <fullName evidence="1">Uncharacterized protein</fullName>
    </submittedName>
</protein>
<dbReference type="Proteomes" id="UP000029867">
    <property type="component" value="Unassembled WGS sequence"/>
</dbReference>
<dbReference type="EMBL" id="JQFK01001244">
    <property type="protein sequence ID" value="KGK34827.1"/>
    <property type="molecule type" value="Genomic_DNA"/>
</dbReference>
<sequence length="195" mass="22420">FTVPENTDFLTALTVYAVLIYRLTGDDDLTIGTNDEFAQNEFVLRLNIDPKKTFSELYQYVKSTYENFYSKLVPIETIVKQLQSSKDLEKPPALFKSSFQFSGSSDSLSTTVPGSIRDMAIYFNKDSVVTIHYNSLLYKEERIHFFSEQFSQVVEIVKKDKNQVISKISLITPEQRAVLPDPTIDLDWSNFRASR</sequence>
<organism evidence="1 2">
    <name type="scientific">Pichia kudriavzevii</name>
    <name type="common">Yeast</name>
    <name type="synonym">Issatchenkia orientalis</name>
    <dbReference type="NCBI Taxonomy" id="4909"/>
    <lineage>
        <taxon>Eukaryota</taxon>
        <taxon>Fungi</taxon>
        <taxon>Dikarya</taxon>
        <taxon>Ascomycota</taxon>
        <taxon>Saccharomycotina</taxon>
        <taxon>Pichiomycetes</taxon>
        <taxon>Pichiales</taxon>
        <taxon>Pichiaceae</taxon>
        <taxon>Pichia</taxon>
    </lineage>
</organism>
<dbReference type="eggNOG" id="KOG1178">
    <property type="taxonomic scope" value="Eukaryota"/>
</dbReference>
<dbReference type="VEuPathDB" id="FungiDB:C5L36_0B12020"/>
<comment type="caution">
    <text evidence="1">The sequence shown here is derived from an EMBL/GenBank/DDBJ whole genome shotgun (WGS) entry which is preliminary data.</text>
</comment>
<feature type="non-terminal residue" evidence="1">
    <location>
        <position position="1"/>
    </location>
</feature>
<accession>A0A099NSC0</accession>
<dbReference type="Gene3D" id="3.30.559.30">
    <property type="entry name" value="Nonribosomal peptide synthetase, condensation domain"/>
    <property type="match status" value="1"/>
</dbReference>
<reference evidence="2" key="1">
    <citation type="journal article" date="2014" name="Microb. Cell Fact.">
        <title>Exploiting Issatchenkia orientalis SD108 for succinic acid production.</title>
        <authorList>
            <person name="Xiao H."/>
            <person name="Shao Z."/>
            <person name="Jiang Y."/>
            <person name="Dole S."/>
            <person name="Zhao H."/>
        </authorList>
    </citation>
    <scope>NUCLEOTIDE SEQUENCE [LARGE SCALE GENOMIC DNA]</scope>
    <source>
        <strain evidence="2">SD108</strain>
    </source>
</reference>
<evidence type="ECO:0000313" key="1">
    <source>
        <dbReference type="EMBL" id="KGK34827.1"/>
    </source>
</evidence>
<proteinExistence type="predicted"/>
<dbReference type="HOGENOM" id="CLU_1399345_0_0_1"/>
<name>A0A099NSC0_PICKU</name>
<evidence type="ECO:0000313" key="2">
    <source>
        <dbReference type="Proteomes" id="UP000029867"/>
    </source>
</evidence>
<gene>
    <name evidence="1" type="ORF">JL09_g6024</name>
</gene>